<dbReference type="SUPFAM" id="SSF54427">
    <property type="entry name" value="NTF2-like"/>
    <property type="match status" value="1"/>
</dbReference>
<name>A0ABU3W379_9GAMM</name>
<keyword evidence="2" id="KW-1185">Reference proteome</keyword>
<dbReference type="InterPro" id="IPR032710">
    <property type="entry name" value="NTF2-like_dom_sf"/>
</dbReference>
<dbReference type="PIRSF" id="PIRSF029394">
    <property type="entry name" value="UCP029394"/>
    <property type="match status" value="1"/>
</dbReference>
<dbReference type="RefSeq" id="WP_316975315.1">
    <property type="nucleotide sequence ID" value="NZ_JAWIIJ010000023.1"/>
</dbReference>
<dbReference type="InterPro" id="IPR016918">
    <property type="entry name" value="UCP029394"/>
</dbReference>
<reference evidence="1 2" key="1">
    <citation type="submission" date="2023-10" db="EMBL/GenBank/DDBJ databases">
        <title>Characteristics and mechanism of a salt-tolerant marine origin heterotrophic nitrifying- aerobic denitrifying bacteria Marinobacter xestospongiae HN1.</title>
        <authorList>
            <person name="Qi R."/>
        </authorList>
    </citation>
    <scope>NUCLEOTIDE SEQUENCE [LARGE SCALE GENOMIC DNA]</scope>
    <source>
        <strain evidence="1 2">HN1</strain>
    </source>
</reference>
<organism evidence="1 2">
    <name type="scientific">Marinobacter xestospongiae</name>
    <dbReference type="NCBI Taxonomy" id="994319"/>
    <lineage>
        <taxon>Bacteria</taxon>
        <taxon>Pseudomonadati</taxon>
        <taxon>Pseudomonadota</taxon>
        <taxon>Gammaproteobacteria</taxon>
        <taxon>Pseudomonadales</taxon>
        <taxon>Marinobacteraceae</taxon>
        <taxon>Marinobacter</taxon>
    </lineage>
</organism>
<sequence>MPSTKQSLIYRQHVIDLHHWIATVFSGSGPEVESAHADLLASFHPTFTMVTTAGDLVGLEQVKDLFRRNQGLRPGMEIEIADCEIIQTSGSMVAVRYRETQRTGSEQNTRLSIALLEHTSNGVVWRYLHETAIEDRQP</sequence>
<dbReference type="Proteomes" id="UP001269819">
    <property type="component" value="Unassembled WGS sequence"/>
</dbReference>
<comment type="caution">
    <text evidence="1">The sequence shown here is derived from an EMBL/GenBank/DDBJ whole genome shotgun (WGS) entry which is preliminary data.</text>
</comment>
<evidence type="ECO:0000313" key="1">
    <source>
        <dbReference type="EMBL" id="MDV2080988.1"/>
    </source>
</evidence>
<dbReference type="Gene3D" id="3.10.450.50">
    <property type="match status" value="1"/>
</dbReference>
<proteinExistence type="predicted"/>
<evidence type="ECO:0000313" key="2">
    <source>
        <dbReference type="Proteomes" id="UP001269819"/>
    </source>
</evidence>
<dbReference type="EMBL" id="JAWIIJ010000023">
    <property type="protein sequence ID" value="MDV2080988.1"/>
    <property type="molecule type" value="Genomic_DNA"/>
</dbReference>
<gene>
    <name evidence="1" type="ORF">RYS15_20045</name>
</gene>
<protein>
    <submittedName>
        <fullName evidence="1">DUF4440 domain-containing protein</fullName>
    </submittedName>
</protein>
<accession>A0ABU3W379</accession>